<evidence type="ECO:0008006" key="5">
    <source>
        <dbReference type="Google" id="ProtNLM"/>
    </source>
</evidence>
<reference evidence="3 4" key="1">
    <citation type="journal article" date="2014" name="BMC Genomics">
        <title>Genome sequencing of four Aureobasidium pullulans varieties: biotechnological potential, stress tolerance, and description of new species.</title>
        <authorList>
            <person name="Gostin Ar C."/>
            <person name="Ohm R.A."/>
            <person name="Kogej T."/>
            <person name="Sonjak S."/>
            <person name="Turk M."/>
            <person name="Zajc J."/>
            <person name="Zalar P."/>
            <person name="Grube M."/>
            <person name="Sun H."/>
            <person name="Han J."/>
            <person name="Sharma A."/>
            <person name="Chiniquy J."/>
            <person name="Ngan C.Y."/>
            <person name="Lipzen A."/>
            <person name="Barry K."/>
            <person name="Grigoriev I.V."/>
            <person name="Gunde-Cimerman N."/>
        </authorList>
    </citation>
    <scope>NUCLEOTIDE SEQUENCE [LARGE SCALE GENOMIC DNA]</scope>
    <source>
        <strain evidence="3 4">EXF-2481</strain>
    </source>
</reference>
<keyword evidence="2" id="KW-0732">Signal</keyword>
<dbReference type="RefSeq" id="XP_013346483.1">
    <property type="nucleotide sequence ID" value="XM_013491029.1"/>
</dbReference>
<feature type="chain" id="PRO_5001705099" description="ASST-domain-containing protein" evidence="2">
    <location>
        <begin position="18"/>
        <end position="598"/>
    </location>
</feature>
<keyword evidence="4" id="KW-1185">Reference proteome</keyword>
<dbReference type="InterPro" id="IPR053143">
    <property type="entry name" value="Arylsulfate_ST"/>
</dbReference>
<dbReference type="AlphaFoldDB" id="A0A074YU58"/>
<dbReference type="PANTHER" id="PTHR35340:SF5">
    <property type="entry name" value="ASST-DOMAIN-CONTAINING PROTEIN"/>
    <property type="match status" value="1"/>
</dbReference>
<dbReference type="OMA" id="GKSCWIQ"/>
<gene>
    <name evidence="3" type="ORF">AUEXF2481DRAFT_537822</name>
</gene>
<protein>
    <recommendedName>
        <fullName evidence="5">ASST-domain-containing protein</fullName>
    </recommendedName>
</protein>
<evidence type="ECO:0000313" key="3">
    <source>
        <dbReference type="EMBL" id="KEQ97632.1"/>
    </source>
</evidence>
<dbReference type="SUPFAM" id="SSF50998">
    <property type="entry name" value="Quinoprotein alcohol dehydrogenase-like"/>
    <property type="match status" value="1"/>
</dbReference>
<sequence length="598" mass="67534">MIKFFVLLVVYASSVAAFAFNSYDVGFQGLYPRRRFHTVDFEAPAPKITRWDSRCDYSSLFITPRGPWVSGAARGPAILDAKGGLIWMDNTEFTQSMNLNVQKYKGKDYLTFWSKRVKSKSVVRKAKQSEGFAKVKEPRISYVMLDSSYNVAYRIYPHGQGLKGDSHELRITPQGTAIIPIYHKRQVDCTELGLGKSCWIHDGLFQEIDIETGKLIFEWRATDHINMKDVFSSPNAKDGYGTSKKDAFDFFHINAVDKIDSGDYIISARYMHAIVCVSGETGEVLWQLGGKKNSFTDLDKALDFSWQHHVTWQGNNTISLYDNHANSVLHSPSMYSKGMIVHLNLQNMSASLEQKYVHPDKILSVSQGSVQVIPASGNVLVGFGNSPAFVEYTRAGQVLCTAQFAPQVAFELVDFGLVKSYRVFKHAWVGKPATIPSIKVKKDKVYVSWNGATEVRGWRLETAKKREGRADEFVTVQELRREGFETSFTLDQATGYVRIAALDTAHNVMAHSDAVRVNGRSMTLIRLLLFATLVILCLWALRRQRWRLSRAIAKRCRLTLGKASTYGASGLRLIRGRRKIWTPDEGRTLEAEPLLYME</sequence>
<dbReference type="Proteomes" id="UP000030641">
    <property type="component" value="Unassembled WGS sequence"/>
</dbReference>
<feature type="signal peptide" evidence="2">
    <location>
        <begin position="1"/>
        <end position="17"/>
    </location>
</feature>
<name>A0A074YU58_AURSE</name>
<dbReference type="PANTHER" id="PTHR35340">
    <property type="entry name" value="PQQ ENZYME REPEAT PROTEIN-RELATED"/>
    <property type="match status" value="1"/>
</dbReference>
<feature type="transmembrane region" description="Helical" evidence="1">
    <location>
        <begin position="524"/>
        <end position="541"/>
    </location>
</feature>
<keyword evidence="1" id="KW-0812">Transmembrane</keyword>
<evidence type="ECO:0000256" key="1">
    <source>
        <dbReference type="SAM" id="Phobius"/>
    </source>
</evidence>
<proteinExistence type="predicted"/>
<dbReference type="OrthoDB" id="5427350at2759"/>
<dbReference type="InterPro" id="IPR011047">
    <property type="entry name" value="Quinoprotein_ADH-like_sf"/>
</dbReference>
<dbReference type="GeneID" id="25368904"/>
<dbReference type="InterPro" id="IPR039535">
    <property type="entry name" value="ASST-like"/>
</dbReference>
<dbReference type="STRING" id="1043005.A0A074YU58"/>
<evidence type="ECO:0000256" key="2">
    <source>
        <dbReference type="SAM" id="SignalP"/>
    </source>
</evidence>
<dbReference type="InParanoid" id="A0A074YU58"/>
<dbReference type="HOGENOM" id="CLU_018249_0_1_1"/>
<keyword evidence="1" id="KW-0472">Membrane</keyword>
<dbReference type="Pfam" id="PF14269">
    <property type="entry name" value="Arylsulfotran_2"/>
    <property type="match status" value="1"/>
</dbReference>
<accession>A0A074YU58</accession>
<keyword evidence="1" id="KW-1133">Transmembrane helix</keyword>
<organism evidence="3 4">
    <name type="scientific">Aureobasidium subglaciale (strain EXF-2481)</name>
    <name type="common">Aureobasidium pullulans var. subglaciale</name>
    <dbReference type="NCBI Taxonomy" id="1043005"/>
    <lineage>
        <taxon>Eukaryota</taxon>
        <taxon>Fungi</taxon>
        <taxon>Dikarya</taxon>
        <taxon>Ascomycota</taxon>
        <taxon>Pezizomycotina</taxon>
        <taxon>Dothideomycetes</taxon>
        <taxon>Dothideomycetidae</taxon>
        <taxon>Dothideales</taxon>
        <taxon>Saccotheciaceae</taxon>
        <taxon>Aureobasidium</taxon>
    </lineage>
</organism>
<dbReference type="EMBL" id="KL584753">
    <property type="protein sequence ID" value="KEQ97632.1"/>
    <property type="molecule type" value="Genomic_DNA"/>
</dbReference>
<evidence type="ECO:0000313" key="4">
    <source>
        <dbReference type="Proteomes" id="UP000030641"/>
    </source>
</evidence>